<name>A0AAD7ERF1_9AGAR</name>
<reference evidence="3" key="1">
    <citation type="submission" date="2023-03" db="EMBL/GenBank/DDBJ databases">
        <title>Massive genome expansion in bonnet fungi (Mycena s.s.) driven by repeated elements and novel gene families across ecological guilds.</title>
        <authorList>
            <consortium name="Lawrence Berkeley National Laboratory"/>
            <person name="Harder C.B."/>
            <person name="Miyauchi S."/>
            <person name="Viragh M."/>
            <person name="Kuo A."/>
            <person name="Thoen E."/>
            <person name="Andreopoulos B."/>
            <person name="Lu D."/>
            <person name="Skrede I."/>
            <person name="Drula E."/>
            <person name="Henrissat B."/>
            <person name="Morin E."/>
            <person name="Kohler A."/>
            <person name="Barry K."/>
            <person name="LaButti K."/>
            <person name="Morin E."/>
            <person name="Salamov A."/>
            <person name="Lipzen A."/>
            <person name="Mereny Z."/>
            <person name="Hegedus B."/>
            <person name="Baldrian P."/>
            <person name="Stursova M."/>
            <person name="Weitz H."/>
            <person name="Taylor A."/>
            <person name="Grigoriev I.V."/>
            <person name="Nagy L.G."/>
            <person name="Martin F."/>
            <person name="Kauserud H."/>
        </authorList>
    </citation>
    <scope>NUCLEOTIDE SEQUENCE</scope>
    <source>
        <strain evidence="3">CBHHK002</strain>
    </source>
</reference>
<evidence type="ECO:0000313" key="4">
    <source>
        <dbReference type="Proteomes" id="UP001218218"/>
    </source>
</evidence>
<dbReference type="Gene3D" id="1.20.1280.50">
    <property type="match status" value="1"/>
</dbReference>
<dbReference type="InterPro" id="IPR036047">
    <property type="entry name" value="F-box-like_dom_sf"/>
</dbReference>
<evidence type="ECO:0008006" key="5">
    <source>
        <dbReference type="Google" id="ProtNLM"/>
    </source>
</evidence>
<evidence type="ECO:0000256" key="1">
    <source>
        <dbReference type="SAM" id="Coils"/>
    </source>
</evidence>
<keyword evidence="4" id="KW-1185">Reference proteome</keyword>
<keyword evidence="1" id="KW-0175">Coiled coil</keyword>
<feature type="coiled-coil region" evidence="1">
    <location>
        <begin position="12"/>
        <end position="46"/>
    </location>
</feature>
<protein>
    <recommendedName>
        <fullName evidence="5">F-box domain-containing protein</fullName>
    </recommendedName>
</protein>
<dbReference type="Proteomes" id="UP001218218">
    <property type="component" value="Unassembled WGS sequence"/>
</dbReference>
<gene>
    <name evidence="3" type="ORF">DFH08DRAFT_160269</name>
</gene>
<evidence type="ECO:0000256" key="2">
    <source>
        <dbReference type="SAM" id="MobiDB-lite"/>
    </source>
</evidence>
<comment type="caution">
    <text evidence="3">The sequence shown here is derived from an EMBL/GenBank/DDBJ whole genome shotgun (WGS) entry which is preliminary data.</text>
</comment>
<evidence type="ECO:0000313" key="3">
    <source>
        <dbReference type="EMBL" id="KAJ7347393.1"/>
    </source>
</evidence>
<accession>A0AAD7ERF1</accession>
<proteinExistence type="predicted"/>
<organism evidence="3 4">
    <name type="scientific">Mycena albidolilacea</name>
    <dbReference type="NCBI Taxonomy" id="1033008"/>
    <lineage>
        <taxon>Eukaryota</taxon>
        <taxon>Fungi</taxon>
        <taxon>Dikarya</taxon>
        <taxon>Basidiomycota</taxon>
        <taxon>Agaricomycotina</taxon>
        <taxon>Agaricomycetes</taxon>
        <taxon>Agaricomycetidae</taxon>
        <taxon>Agaricales</taxon>
        <taxon>Marasmiineae</taxon>
        <taxon>Mycenaceae</taxon>
        <taxon>Mycena</taxon>
    </lineage>
</organism>
<dbReference type="EMBL" id="JARIHO010000019">
    <property type="protein sequence ID" value="KAJ7347393.1"/>
    <property type="molecule type" value="Genomic_DNA"/>
</dbReference>
<dbReference type="SUPFAM" id="SSF81383">
    <property type="entry name" value="F-box domain"/>
    <property type="match status" value="1"/>
</dbReference>
<dbReference type="AlphaFoldDB" id="A0AAD7ERF1"/>
<sequence>MLSALEADRTRVAVLAAQNQDLKNSIATLRLEQARVQQEMVLAQQRLESYTYPVLTLPTEIVAEIFTRVFPVYPRCPPLTGVLSPTSLTHICRLWREIAISTPVLWRAVALEYGPDQQQVHIIDLWLKRSGSFPLSINVAIDSNDGGGASKALSSVTAHHSRWEYLKLVYDASDLPAIEGSMPMLRHLHLELIEFEVNPVSFREVPLLRSAVLNDVAASLIVLPWAQLTSLGLKRVFLHECAPILKQTPNLVHCELHLFFAEYDHTDITLTYLESLALNNPDPLGPVHQYLAPFATPALRSLRIPELFLGPDPIRSLTAFISKSGCKLQDVRITGKRSVHMNSYREALPSAGRLSFYRHYNNWGDHDRHVAIAQLDSDSDSDSGSTVRTDSEEVD</sequence>
<feature type="region of interest" description="Disordered" evidence="2">
    <location>
        <begin position="376"/>
        <end position="395"/>
    </location>
</feature>